<evidence type="ECO:0000313" key="3">
    <source>
        <dbReference type="Proteomes" id="UP000244338"/>
    </source>
</evidence>
<name>A0A2R6Y3E9_9BACL</name>
<reference evidence="3" key="1">
    <citation type="journal article" date="2018" name="Sci. Rep.">
        <title>Lignite coal burning seam in the remote Altai Mountains harbors a hydrogen-driven thermophilic microbial community.</title>
        <authorList>
            <person name="Kadnikov V.V."/>
            <person name="Mardanov A.V."/>
            <person name="Ivasenko D.A."/>
            <person name="Antsiferov D.V."/>
            <person name="Beletsky A.V."/>
            <person name="Karnachuk O.V."/>
            <person name="Ravin N.V."/>
        </authorList>
    </citation>
    <scope>NUCLEOTIDE SEQUENCE [LARGE SCALE GENOMIC DNA]</scope>
</reference>
<keyword evidence="1" id="KW-0812">Transmembrane</keyword>
<feature type="transmembrane region" description="Helical" evidence="1">
    <location>
        <begin position="17"/>
        <end position="42"/>
    </location>
</feature>
<sequence>MSERHIPVEKENDLLDAVIGFLVSFSFFMGIGILAIILQIIFA</sequence>
<comment type="caution">
    <text evidence="2">The sequence shown here is derived from an EMBL/GenBank/DDBJ whole genome shotgun (WGS) entry which is preliminary data.</text>
</comment>
<keyword evidence="1" id="KW-1133">Transmembrane helix</keyword>
<evidence type="ECO:0000313" key="2">
    <source>
        <dbReference type="EMBL" id="PTQ57216.1"/>
    </source>
</evidence>
<proteinExistence type="predicted"/>
<evidence type="ECO:0000256" key="1">
    <source>
        <dbReference type="SAM" id="Phobius"/>
    </source>
</evidence>
<protein>
    <recommendedName>
        <fullName evidence="4">YqzM family protein</fullName>
    </recommendedName>
</protein>
<dbReference type="Proteomes" id="UP000244338">
    <property type="component" value="Unassembled WGS sequence"/>
</dbReference>
<evidence type="ECO:0008006" key="4">
    <source>
        <dbReference type="Google" id="ProtNLM"/>
    </source>
</evidence>
<dbReference type="EMBL" id="PEBX01000010">
    <property type="protein sequence ID" value="PTQ57216.1"/>
    <property type="molecule type" value="Genomic_DNA"/>
</dbReference>
<accession>A0A2R6Y3E9</accession>
<dbReference type="Pfam" id="PF14141">
    <property type="entry name" value="YqzM"/>
    <property type="match status" value="1"/>
</dbReference>
<organism evidence="2 3">
    <name type="scientific">Candidatus Carbonibacillus altaicus</name>
    <dbReference type="NCBI Taxonomy" id="2163959"/>
    <lineage>
        <taxon>Bacteria</taxon>
        <taxon>Bacillati</taxon>
        <taxon>Bacillota</taxon>
        <taxon>Bacilli</taxon>
        <taxon>Bacillales</taxon>
        <taxon>Candidatus Carbonibacillus</taxon>
    </lineage>
</organism>
<dbReference type="AlphaFoldDB" id="A0A2R6Y3E9"/>
<keyword evidence="1" id="KW-0472">Membrane</keyword>
<gene>
    <name evidence="2" type="ORF">BSOLF_1981</name>
</gene>
<dbReference type="InterPro" id="IPR025416">
    <property type="entry name" value="YqzM"/>
</dbReference>